<reference evidence="17" key="1">
    <citation type="submission" date="2023-07" db="EMBL/GenBank/DDBJ databases">
        <title>Genomic Encyclopedia of Type Strains, Phase IV (KMG-IV): sequencing the most valuable type-strain genomes for metagenomic binning, comparative biology and taxonomic classification.</title>
        <authorList>
            <person name="Goeker M."/>
        </authorList>
    </citation>
    <scope>NUCLEOTIDE SEQUENCE</scope>
    <source>
        <strain evidence="17">DSM 26174</strain>
    </source>
</reference>
<evidence type="ECO:0000313" key="17">
    <source>
        <dbReference type="EMBL" id="MDR6240227.1"/>
    </source>
</evidence>
<protein>
    <recommendedName>
        <fullName evidence="5 15">Hypoxanthine phosphoribosyltransferase</fullName>
        <ecNumber evidence="5 15">2.4.2.8</ecNumber>
    </recommendedName>
</protein>
<dbReference type="GO" id="GO:0000166">
    <property type="term" value="F:nucleotide binding"/>
    <property type="evidence" value="ECO:0007669"/>
    <property type="project" value="UniProtKB-KW"/>
</dbReference>
<keyword evidence="11 15" id="KW-0547">Nucleotide-binding</keyword>
<dbReference type="GO" id="GO:0046100">
    <property type="term" value="P:hypoxanthine metabolic process"/>
    <property type="evidence" value="ECO:0007669"/>
    <property type="project" value="TreeGrafter"/>
</dbReference>
<evidence type="ECO:0000256" key="9">
    <source>
        <dbReference type="ARBA" id="ARBA00022723"/>
    </source>
</evidence>
<accession>A0AAE3XNJ4</accession>
<evidence type="ECO:0000256" key="8">
    <source>
        <dbReference type="ARBA" id="ARBA00022679"/>
    </source>
</evidence>
<keyword evidence="10 15" id="KW-0660">Purine salvage</keyword>
<dbReference type="GO" id="GO:0004422">
    <property type="term" value="F:hypoxanthine phosphoribosyltransferase activity"/>
    <property type="evidence" value="ECO:0007669"/>
    <property type="project" value="InterPro"/>
</dbReference>
<dbReference type="EMBL" id="JAVDQD010000004">
    <property type="protein sequence ID" value="MDR6240227.1"/>
    <property type="molecule type" value="Genomic_DNA"/>
</dbReference>
<evidence type="ECO:0000256" key="1">
    <source>
        <dbReference type="ARBA" id="ARBA00001946"/>
    </source>
</evidence>
<feature type="domain" description="Phosphoribosyltransferase" evidence="16">
    <location>
        <begin position="15"/>
        <end position="160"/>
    </location>
</feature>
<evidence type="ECO:0000256" key="4">
    <source>
        <dbReference type="ARBA" id="ARBA00008391"/>
    </source>
</evidence>
<dbReference type="NCBIfam" id="TIGR01203">
    <property type="entry name" value="HGPRTase"/>
    <property type="match status" value="1"/>
</dbReference>
<dbReference type="EC" id="2.4.2.8" evidence="5 15"/>
<proteinExistence type="inferred from homology"/>
<comment type="caution">
    <text evidence="17">The sequence shown here is derived from an EMBL/GenBank/DDBJ whole genome shotgun (WGS) entry which is preliminary data.</text>
</comment>
<dbReference type="RefSeq" id="WP_309940116.1">
    <property type="nucleotide sequence ID" value="NZ_AP025305.1"/>
</dbReference>
<evidence type="ECO:0000256" key="6">
    <source>
        <dbReference type="ARBA" id="ARBA00022490"/>
    </source>
</evidence>
<keyword evidence="9 15" id="KW-0479">Metal-binding</keyword>
<comment type="catalytic activity">
    <reaction evidence="13">
        <text>GMP + diphosphate = guanine + 5-phospho-alpha-D-ribose 1-diphosphate</text>
        <dbReference type="Rhea" id="RHEA:25424"/>
        <dbReference type="ChEBI" id="CHEBI:16235"/>
        <dbReference type="ChEBI" id="CHEBI:33019"/>
        <dbReference type="ChEBI" id="CHEBI:58017"/>
        <dbReference type="ChEBI" id="CHEBI:58115"/>
        <dbReference type="EC" id="2.4.2.8"/>
    </reaction>
    <physiologicalReaction direction="right-to-left" evidence="13">
        <dbReference type="Rhea" id="RHEA:25426"/>
    </physiologicalReaction>
</comment>
<dbReference type="AlphaFoldDB" id="A0AAE3XNJ4"/>
<dbReference type="Proteomes" id="UP001185092">
    <property type="component" value="Unassembled WGS sequence"/>
</dbReference>
<gene>
    <name evidence="17" type="ORF">HNQ88_003293</name>
</gene>
<evidence type="ECO:0000256" key="10">
    <source>
        <dbReference type="ARBA" id="ARBA00022726"/>
    </source>
</evidence>
<evidence type="ECO:0000256" key="11">
    <source>
        <dbReference type="ARBA" id="ARBA00022741"/>
    </source>
</evidence>
<evidence type="ECO:0000256" key="2">
    <source>
        <dbReference type="ARBA" id="ARBA00004496"/>
    </source>
</evidence>
<organism evidence="17 18">
    <name type="scientific">Aureibacter tunicatorum</name>
    <dbReference type="NCBI Taxonomy" id="866807"/>
    <lineage>
        <taxon>Bacteria</taxon>
        <taxon>Pseudomonadati</taxon>
        <taxon>Bacteroidota</taxon>
        <taxon>Cytophagia</taxon>
        <taxon>Cytophagales</taxon>
        <taxon>Persicobacteraceae</taxon>
        <taxon>Aureibacter</taxon>
    </lineage>
</organism>
<dbReference type="Pfam" id="PF00156">
    <property type="entry name" value="Pribosyltran"/>
    <property type="match status" value="1"/>
</dbReference>
<sequence>MKVLDKNFKVFISQEQIAQRVKELGEMISKDYQDKNPLFISVLNGSFVFTADLMRELDILPQVSFIKVSSYEKMSSTGSVKEHIGLNENVFNRHLILVEDIVDTGNTIVKLYEMFKELGPASIEVASALLKPEAYKKEINVKYVGFEIPNKFVLGYGLDYDGYGRNLKDIYQLAE</sequence>
<evidence type="ECO:0000256" key="5">
    <source>
        <dbReference type="ARBA" id="ARBA00011895"/>
    </source>
</evidence>
<comment type="cofactor">
    <cofactor evidence="1 15">
        <name>Mg(2+)</name>
        <dbReference type="ChEBI" id="CHEBI:18420"/>
    </cofactor>
</comment>
<dbReference type="SUPFAM" id="SSF53271">
    <property type="entry name" value="PRTase-like"/>
    <property type="match status" value="1"/>
</dbReference>
<dbReference type="InterPro" id="IPR050408">
    <property type="entry name" value="HGPRT"/>
</dbReference>
<dbReference type="GO" id="GO:0005829">
    <property type="term" value="C:cytosol"/>
    <property type="evidence" value="ECO:0007669"/>
    <property type="project" value="TreeGrafter"/>
</dbReference>
<keyword evidence="18" id="KW-1185">Reference proteome</keyword>
<keyword evidence="6 15" id="KW-0963">Cytoplasm</keyword>
<keyword evidence="8 15" id="KW-0808">Transferase</keyword>
<evidence type="ECO:0000259" key="16">
    <source>
        <dbReference type="Pfam" id="PF00156"/>
    </source>
</evidence>
<comment type="pathway">
    <text evidence="3 15">Purine metabolism; IMP biosynthesis via salvage pathway; IMP from hypoxanthine: step 1/1.</text>
</comment>
<evidence type="ECO:0000256" key="14">
    <source>
        <dbReference type="ARBA" id="ARBA00049402"/>
    </source>
</evidence>
<dbReference type="GO" id="GO:0000287">
    <property type="term" value="F:magnesium ion binding"/>
    <property type="evidence" value="ECO:0007669"/>
    <property type="project" value="TreeGrafter"/>
</dbReference>
<dbReference type="InterPro" id="IPR029057">
    <property type="entry name" value="PRTase-like"/>
</dbReference>
<name>A0AAE3XNJ4_9BACT</name>
<comment type="subcellular location">
    <subcellularLocation>
        <location evidence="2 15">Cytoplasm</location>
    </subcellularLocation>
</comment>
<evidence type="ECO:0000256" key="12">
    <source>
        <dbReference type="ARBA" id="ARBA00022842"/>
    </source>
</evidence>
<comment type="similarity">
    <text evidence="4 15">Belongs to the purine/pyrimidine phosphoribosyltransferase family.</text>
</comment>
<dbReference type="GO" id="GO:0006166">
    <property type="term" value="P:purine ribonucleoside salvage"/>
    <property type="evidence" value="ECO:0007669"/>
    <property type="project" value="UniProtKB-KW"/>
</dbReference>
<dbReference type="InterPro" id="IPR000836">
    <property type="entry name" value="PRTase_dom"/>
</dbReference>
<evidence type="ECO:0000256" key="13">
    <source>
        <dbReference type="ARBA" id="ARBA00048811"/>
    </source>
</evidence>
<dbReference type="GO" id="GO:0032264">
    <property type="term" value="P:IMP salvage"/>
    <property type="evidence" value="ECO:0007669"/>
    <property type="project" value="TreeGrafter"/>
</dbReference>
<keyword evidence="12 15" id="KW-0460">Magnesium</keyword>
<dbReference type="InterPro" id="IPR005904">
    <property type="entry name" value="Hxn_phspho_trans"/>
</dbReference>
<dbReference type="GO" id="GO:0032263">
    <property type="term" value="P:GMP salvage"/>
    <property type="evidence" value="ECO:0007669"/>
    <property type="project" value="TreeGrafter"/>
</dbReference>
<dbReference type="Gene3D" id="3.40.50.2020">
    <property type="match status" value="1"/>
</dbReference>
<comment type="catalytic activity">
    <reaction evidence="14">
        <text>IMP + diphosphate = hypoxanthine + 5-phospho-alpha-D-ribose 1-diphosphate</text>
        <dbReference type="Rhea" id="RHEA:17973"/>
        <dbReference type="ChEBI" id="CHEBI:17368"/>
        <dbReference type="ChEBI" id="CHEBI:33019"/>
        <dbReference type="ChEBI" id="CHEBI:58017"/>
        <dbReference type="ChEBI" id="CHEBI:58053"/>
        <dbReference type="EC" id="2.4.2.8"/>
    </reaction>
    <physiologicalReaction direction="right-to-left" evidence="14">
        <dbReference type="Rhea" id="RHEA:17975"/>
    </physiologicalReaction>
</comment>
<dbReference type="PANTHER" id="PTHR43340">
    <property type="entry name" value="HYPOXANTHINE-GUANINE PHOSPHORIBOSYLTRANSFERASE"/>
    <property type="match status" value="1"/>
</dbReference>
<evidence type="ECO:0000313" key="18">
    <source>
        <dbReference type="Proteomes" id="UP001185092"/>
    </source>
</evidence>
<dbReference type="CDD" id="cd06223">
    <property type="entry name" value="PRTases_typeI"/>
    <property type="match status" value="1"/>
</dbReference>
<evidence type="ECO:0000256" key="7">
    <source>
        <dbReference type="ARBA" id="ARBA00022676"/>
    </source>
</evidence>
<evidence type="ECO:0000256" key="3">
    <source>
        <dbReference type="ARBA" id="ARBA00004669"/>
    </source>
</evidence>
<dbReference type="GO" id="GO:0006178">
    <property type="term" value="P:guanine salvage"/>
    <property type="evidence" value="ECO:0007669"/>
    <property type="project" value="TreeGrafter"/>
</dbReference>
<keyword evidence="7 15" id="KW-0328">Glycosyltransferase</keyword>
<dbReference type="PANTHER" id="PTHR43340:SF1">
    <property type="entry name" value="HYPOXANTHINE PHOSPHORIBOSYLTRANSFERASE"/>
    <property type="match status" value="1"/>
</dbReference>
<evidence type="ECO:0000256" key="15">
    <source>
        <dbReference type="RuleBase" id="RU364099"/>
    </source>
</evidence>